<dbReference type="PANTHER" id="PTHR11476">
    <property type="entry name" value="HISTIDYL-TRNA SYNTHETASE"/>
    <property type="match status" value="1"/>
</dbReference>
<dbReference type="Pfam" id="PF13393">
    <property type="entry name" value="tRNA-synt_His"/>
    <property type="match status" value="1"/>
</dbReference>
<dbReference type="CDD" id="cd00859">
    <property type="entry name" value="HisRS_anticodon"/>
    <property type="match status" value="1"/>
</dbReference>
<evidence type="ECO:0000256" key="8">
    <source>
        <dbReference type="ARBA" id="ARBA00022917"/>
    </source>
</evidence>
<feature type="binding site" evidence="14">
    <location>
        <position position="109"/>
    </location>
    <ligand>
        <name>L-histidine</name>
        <dbReference type="ChEBI" id="CHEBI:57595"/>
    </ligand>
</feature>
<evidence type="ECO:0000313" key="18">
    <source>
        <dbReference type="Proteomes" id="UP001321760"/>
    </source>
</evidence>
<dbReference type="AlphaFoldDB" id="A0AAV9GVH7"/>
<name>A0AAV9GVH7_9PEZI</name>
<reference evidence="17" key="1">
    <citation type="journal article" date="2023" name="Mol. Phylogenet. Evol.">
        <title>Genome-scale phylogeny and comparative genomics of the fungal order Sordariales.</title>
        <authorList>
            <person name="Hensen N."/>
            <person name="Bonometti L."/>
            <person name="Westerberg I."/>
            <person name="Brannstrom I.O."/>
            <person name="Guillou S."/>
            <person name="Cros-Aarteil S."/>
            <person name="Calhoun S."/>
            <person name="Haridas S."/>
            <person name="Kuo A."/>
            <person name="Mondo S."/>
            <person name="Pangilinan J."/>
            <person name="Riley R."/>
            <person name="LaButti K."/>
            <person name="Andreopoulos B."/>
            <person name="Lipzen A."/>
            <person name="Chen C."/>
            <person name="Yan M."/>
            <person name="Daum C."/>
            <person name="Ng V."/>
            <person name="Clum A."/>
            <person name="Steindorff A."/>
            <person name="Ohm R.A."/>
            <person name="Martin F."/>
            <person name="Silar P."/>
            <person name="Natvig D.O."/>
            <person name="Lalanne C."/>
            <person name="Gautier V."/>
            <person name="Ament-Velasquez S.L."/>
            <person name="Kruys A."/>
            <person name="Hutchinson M.I."/>
            <person name="Powell A.J."/>
            <person name="Barry K."/>
            <person name="Miller A.N."/>
            <person name="Grigoriev I.V."/>
            <person name="Debuchy R."/>
            <person name="Gladieux P."/>
            <person name="Hiltunen Thoren M."/>
            <person name="Johannesson H."/>
        </authorList>
    </citation>
    <scope>NUCLEOTIDE SEQUENCE</scope>
    <source>
        <strain evidence="17">PSN243</strain>
    </source>
</reference>
<feature type="region of interest" description="Disordered" evidence="15">
    <location>
        <begin position="503"/>
        <end position="552"/>
    </location>
</feature>
<protein>
    <recommendedName>
        <fullName evidence="13">Histidine--tRNA ligase, mitochondrial</fullName>
        <ecNumber evidence="3">6.1.1.21</ecNumber>
    </recommendedName>
    <alternativeName>
        <fullName evidence="10">Histidyl-tRNA synthetase</fullName>
    </alternativeName>
</protein>
<dbReference type="PIRSF" id="PIRSF001549">
    <property type="entry name" value="His-tRNA_synth"/>
    <property type="match status" value="1"/>
</dbReference>
<evidence type="ECO:0000256" key="9">
    <source>
        <dbReference type="ARBA" id="ARBA00023146"/>
    </source>
</evidence>
<dbReference type="EC" id="6.1.1.21" evidence="3"/>
<dbReference type="InterPro" id="IPR033656">
    <property type="entry name" value="HisRS_anticodon"/>
</dbReference>
<organism evidence="17 18">
    <name type="scientific">Podospora aff. communis PSN243</name>
    <dbReference type="NCBI Taxonomy" id="3040156"/>
    <lineage>
        <taxon>Eukaryota</taxon>
        <taxon>Fungi</taxon>
        <taxon>Dikarya</taxon>
        <taxon>Ascomycota</taxon>
        <taxon>Pezizomycotina</taxon>
        <taxon>Sordariomycetes</taxon>
        <taxon>Sordariomycetidae</taxon>
        <taxon>Sordariales</taxon>
        <taxon>Podosporaceae</taxon>
        <taxon>Podospora</taxon>
    </lineage>
</organism>
<dbReference type="PANTHER" id="PTHR11476:SF7">
    <property type="entry name" value="HISTIDINE--TRNA LIGASE"/>
    <property type="match status" value="1"/>
</dbReference>
<evidence type="ECO:0000256" key="2">
    <source>
        <dbReference type="ARBA" id="ARBA00008226"/>
    </source>
</evidence>
<feature type="region of interest" description="Disordered" evidence="15">
    <location>
        <begin position="287"/>
        <end position="313"/>
    </location>
</feature>
<dbReference type="InterPro" id="IPR006195">
    <property type="entry name" value="aa-tRNA-synth_II"/>
</dbReference>
<feature type="binding site" evidence="14">
    <location>
        <position position="259"/>
    </location>
    <ligand>
        <name>L-histidine</name>
        <dbReference type="ChEBI" id="CHEBI:57595"/>
    </ligand>
</feature>
<dbReference type="GO" id="GO:0005829">
    <property type="term" value="C:cytosol"/>
    <property type="evidence" value="ECO:0007669"/>
    <property type="project" value="TreeGrafter"/>
</dbReference>
<evidence type="ECO:0000256" key="6">
    <source>
        <dbReference type="ARBA" id="ARBA00022741"/>
    </source>
</evidence>
<dbReference type="GO" id="GO:0032543">
    <property type="term" value="P:mitochondrial translation"/>
    <property type="evidence" value="ECO:0007669"/>
    <property type="project" value="TreeGrafter"/>
</dbReference>
<evidence type="ECO:0000256" key="4">
    <source>
        <dbReference type="ARBA" id="ARBA00022490"/>
    </source>
</evidence>
<comment type="catalytic activity">
    <reaction evidence="11">
        <text>tRNA(His) + L-histidine + ATP = L-histidyl-tRNA(His) + AMP + diphosphate + H(+)</text>
        <dbReference type="Rhea" id="RHEA:17313"/>
        <dbReference type="Rhea" id="RHEA-COMP:9665"/>
        <dbReference type="Rhea" id="RHEA-COMP:9689"/>
        <dbReference type="ChEBI" id="CHEBI:15378"/>
        <dbReference type="ChEBI" id="CHEBI:30616"/>
        <dbReference type="ChEBI" id="CHEBI:33019"/>
        <dbReference type="ChEBI" id="CHEBI:57595"/>
        <dbReference type="ChEBI" id="CHEBI:78442"/>
        <dbReference type="ChEBI" id="CHEBI:78527"/>
        <dbReference type="ChEBI" id="CHEBI:456215"/>
        <dbReference type="EC" id="6.1.1.21"/>
    </reaction>
</comment>
<dbReference type="Gene3D" id="3.30.930.10">
    <property type="entry name" value="Bira Bifunctional Protein, Domain 2"/>
    <property type="match status" value="1"/>
</dbReference>
<gene>
    <name evidence="17" type="ORF">QBC34DRAFT_49480</name>
</gene>
<comment type="subcellular location">
    <subcellularLocation>
        <location evidence="1">Cytoplasm</location>
    </subcellularLocation>
</comment>
<dbReference type="InterPro" id="IPR004516">
    <property type="entry name" value="HisRS/HisZ"/>
</dbReference>
<evidence type="ECO:0000259" key="16">
    <source>
        <dbReference type="PROSITE" id="PS50862"/>
    </source>
</evidence>
<feature type="domain" description="Aminoacyl-transfer RNA synthetases class-II family profile" evidence="16">
    <location>
        <begin position="1"/>
        <end position="366"/>
    </location>
</feature>
<evidence type="ECO:0000256" key="1">
    <source>
        <dbReference type="ARBA" id="ARBA00004496"/>
    </source>
</evidence>
<evidence type="ECO:0000256" key="10">
    <source>
        <dbReference type="ARBA" id="ARBA00030619"/>
    </source>
</evidence>
<feature type="compositionally biased region" description="Low complexity" evidence="15">
    <location>
        <begin position="516"/>
        <end position="536"/>
    </location>
</feature>
<comment type="similarity">
    <text evidence="2">Belongs to the class-II aminoacyl-tRNA synthetase family.</text>
</comment>
<keyword evidence="18" id="KW-1185">Reference proteome</keyword>
<dbReference type="PROSITE" id="PS50862">
    <property type="entry name" value="AA_TRNA_LIGASE_II"/>
    <property type="match status" value="1"/>
</dbReference>
<dbReference type="Proteomes" id="UP001321760">
    <property type="component" value="Unassembled WGS sequence"/>
</dbReference>
<evidence type="ECO:0000256" key="5">
    <source>
        <dbReference type="ARBA" id="ARBA00022598"/>
    </source>
</evidence>
<evidence type="ECO:0000256" key="7">
    <source>
        <dbReference type="ARBA" id="ARBA00022840"/>
    </source>
</evidence>
<evidence type="ECO:0000256" key="12">
    <source>
        <dbReference type="ARBA" id="ARBA00058343"/>
    </source>
</evidence>
<evidence type="ECO:0000256" key="11">
    <source>
        <dbReference type="ARBA" id="ARBA00047639"/>
    </source>
</evidence>
<proteinExistence type="inferred from homology"/>
<dbReference type="GO" id="GO:0006427">
    <property type="term" value="P:histidyl-tRNA aminoacylation"/>
    <property type="evidence" value="ECO:0007669"/>
    <property type="project" value="TreeGrafter"/>
</dbReference>
<dbReference type="GO" id="GO:0005739">
    <property type="term" value="C:mitochondrion"/>
    <property type="evidence" value="ECO:0007669"/>
    <property type="project" value="TreeGrafter"/>
</dbReference>
<keyword evidence="6" id="KW-0547">Nucleotide-binding</keyword>
<dbReference type="EMBL" id="MU865927">
    <property type="protein sequence ID" value="KAK4451625.1"/>
    <property type="molecule type" value="Genomic_DNA"/>
</dbReference>
<dbReference type="FunFam" id="3.40.50.800:FF:000015">
    <property type="entry name" value="Histidyl-tRNA synthetase, mitochondrial"/>
    <property type="match status" value="1"/>
</dbReference>
<dbReference type="Pfam" id="PF03129">
    <property type="entry name" value="HGTP_anticodon"/>
    <property type="match status" value="1"/>
</dbReference>
<keyword evidence="9" id="KW-0030">Aminoacyl-tRNA synthetase</keyword>
<dbReference type="GO" id="GO:0004821">
    <property type="term" value="F:histidine-tRNA ligase activity"/>
    <property type="evidence" value="ECO:0007669"/>
    <property type="project" value="UniProtKB-EC"/>
</dbReference>
<dbReference type="FunFam" id="3.30.930.10:FF:000021">
    <property type="entry name" value="Probable histidine--tRNA ligase, mitochondrial"/>
    <property type="match status" value="1"/>
</dbReference>
<dbReference type="CDD" id="cd00773">
    <property type="entry name" value="HisRS-like_core"/>
    <property type="match status" value="1"/>
</dbReference>
<comment type="caution">
    <text evidence="17">The sequence shown here is derived from an EMBL/GenBank/DDBJ whole genome shotgun (WGS) entry which is preliminary data.</text>
</comment>
<dbReference type="Gene3D" id="3.40.50.800">
    <property type="entry name" value="Anticodon-binding domain"/>
    <property type="match status" value="1"/>
</dbReference>
<dbReference type="GO" id="GO:0003723">
    <property type="term" value="F:RNA binding"/>
    <property type="evidence" value="ECO:0007669"/>
    <property type="project" value="TreeGrafter"/>
</dbReference>
<feature type="binding site" evidence="14">
    <location>
        <begin position="61"/>
        <end position="63"/>
    </location>
    <ligand>
        <name>L-histidine</name>
        <dbReference type="ChEBI" id="CHEBI:57595"/>
    </ligand>
</feature>
<feature type="binding site" evidence="14">
    <location>
        <position position="89"/>
    </location>
    <ligand>
        <name>L-histidine</name>
        <dbReference type="ChEBI" id="CHEBI:57595"/>
    </ligand>
</feature>
<reference evidence="17" key="2">
    <citation type="submission" date="2023-05" db="EMBL/GenBank/DDBJ databases">
        <authorList>
            <consortium name="Lawrence Berkeley National Laboratory"/>
            <person name="Steindorff A."/>
            <person name="Hensen N."/>
            <person name="Bonometti L."/>
            <person name="Westerberg I."/>
            <person name="Brannstrom I.O."/>
            <person name="Guillou S."/>
            <person name="Cros-Aarteil S."/>
            <person name="Calhoun S."/>
            <person name="Haridas S."/>
            <person name="Kuo A."/>
            <person name="Mondo S."/>
            <person name="Pangilinan J."/>
            <person name="Riley R."/>
            <person name="Labutti K."/>
            <person name="Andreopoulos B."/>
            <person name="Lipzen A."/>
            <person name="Chen C."/>
            <person name="Yanf M."/>
            <person name="Daum C."/>
            <person name="Ng V."/>
            <person name="Clum A."/>
            <person name="Ohm R."/>
            <person name="Martin F."/>
            <person name="Silar P."/>
            <person name="Natvig D."/>
            <person name="Lalanne C."/>
            <person name="Gautier V."/>
            <person name="Ament-Velasquez S.L."/>
            <person name="Kruys A."/>
            <person name="Hutchinson M.I."/>
            <person name="Powell A.J."/>
            <person name="Barry K."/>
            <person name="Miller A.N."/>
            <person name="Grigoriev I.V."/>
            <person name="Debuchy R."/>
            <person name="Gladieux P."/>
            <person name="Thoren M.H."/>
            <person name="Johannesson H."/>
        </authorList>
    </citation>
    <scope>NUCLEOTIDE SEQUENCE</scope>
    <source>
        <strain evidence="17">PSN243</strain>
    </source>
</reference>
<dbReference type="GO" id="GO:0005524">
    <property type="term" value="F:ATP binding"/>
    <property type="evidence" value="ECO:0007669"/>
    <property type="project" value="UniProtKB-KW"/>
</dbReference>
<evidence type="ECO:0000313" key="17">
    <source>
        <dbReference type="EMBL" id="KAK4451625.1"/>
    </source>
</evidence>
<keyword evidence="8" id="KW-0648">Protein biosynthesis</keyword>
<feature type="compositionally biased region" description="Basic and acidic residues" evidence="15">
    <location>
        <begin position="299"/>
        <end position="310"/>
    </location>
</feature>
<dbReference type="InterPro" id="IPR041715">
    <property type="entry name" value="HisRS-like_core"/>
</dbReference>
<sequence length="552" mass="60594">MVIREKIFSTITDVFKRHGGTTIDTPVFELKEILAGKYGEDSKLIYDLADQGGELCSLRYDLTVPFARYLAMNKDITSIKRYHIAKVYRRDQPAVSKGRMREFYQCDFDIAGVYDPMIPDAEIIRIINEVFDSLGWKGTYTIKLNTRKILDGIFQVCGVPEPILRPISSAVDKLDKMPWEDVRKEMVDEKGLDPAIADKIGKWVVLKGQRDLLEKLQADEELSANASMKQGMDDLDQLFTILEYFDAMHTVSFDLSLARGLDYYTGVIYEVVTEGSAPAVSASQAAAEPAKSFKKKGPKSADPDADRSDDPTLGIGSVAAGGRYDNLVGMFSGKTQVPCVGISFGIDRIFSITKARMAAQKATVKPRKNDVDIFVMAFGGGKDFTGLLKERSQVCTRLWNAGIKAEFLYKVKPKLPAQFKAAEQNGVPFALILGEDELAQGKVRIKEMGLASDHPLKEGELISFENLEDEVQQRLTLKKQLDSIVREASGLRVVHGIKGEDVQVSASDSTTPVPVAQAAESTDTATSSSTSAPAAEVAERASEEKPAEATSS</sequence>
<dbReference type="InterPro" id="IPR045864">
    <property type="entry name" value="aa-tRNA-synth_II/BPL/LPL"/>
</dbReference>
<feature type="compositionally biased region" description="Basic and acidic residues" evidence="15">
    <location>
        <begin position="537"/>
        <end position="552"/>
    </location>
</feature>
<dbReference type="SUPFAM" id="SSF52954">
    <property type="entry name" value="Class II aaRS ABD-related"/>
    <property type="match status" value="1"/>
</dbReference>
<dbReference type="SUPFAM" id="SSF55681">
    <property type="entry name" value="Class II aaRS and biotin synthetases"/>
    <property type="match status" value="1"/>
</dbReference>
<dbReference type="InterPro" id="IPR004154">
    <property type="entry name" value="Anticodon-bd"/>
</dbReference>
<keyword evidence="7" id="KW-0067">ATP-binding</keyword>
<dbReference type="InterPro" id="IPR036621">
    <property type="entry name" value="Anticodon-bd_dom_sf"/>
</dbReference>
<accession>A0AAV9GVH7</accession>
<feature type="binding site" evidence="14">
    <location>
        <begin position="263"/>
        <end position="264"/>
    </location>
    <ligand>
        <name>L-histidine</name>
        <dbReference type="ChEBI" id="CHEBI:57595"/>
    </ligand>
</feature>
<evidence type="ECO:0000256" key="3">
    <source>
        <dbReference type="ARBA" id="ARBA00012815"/>
    </source>
</evidence>
<feature type="binding site" evidence="14">
    <location>
        <position position="105"/>
    </location>
    <ligand>
        <name>L-histidine</name>
        <dbReference type="ChEBI" id="CHEBI:57595"/>
    </ligand>
</feature>
<evidence type="ECO:0000256" key="15">
    <source>
        <dbReference type="SAM" id="MobiDB-lite"/>
    </source>
</evidence>
<evidence type="ECO:0000256" key="14">
    <source>
        <dbReference type="PIRSR" id="PIRSR001549-1"/>
    </source>
</evidence>
<comment type="function">
    <text evidence="12">Catalyzes the aminoacylation of histidyl-tRNA in both the cytoplasm and the mitochondrion.</text>
</comment>
<keyword evidence="4" id="KW-0963">Cytoplasm</keyword>
<evidence type="ECO:0000256" key="13">
    <source>
        <dbReference type="ARBA" id="ARBA00067413"/>
    </source>
</evidence>
<keyword evidence="5" id="KW-0436">Ligase</keyword>